<accession>A0A4C1V996</accession>
<evidence type="ECO:0000313" key="2">
    <source>
        <dbReference type="EMBL" id="GBP35313.1"/>
    </source>
</evidence>
<evidence type="ECO:0000256" key="1">
    <source>
        <dbReference type="SAM" id="MobiDB-lite"/>
    </source>
</evidence>
<organism evidence="2 3">
    <name type="scientific">Eumeta variegata</name>
    <name type="common">Bagworm moth</name>
    <name type="synonym">Eumeta japonica</name>
    <dbReference type="NCBI Taxonomy" id="151549"/>
    <lineage>
        <taxon>Eukaryota</taxon>
        <taxon>Metazoa</taxon>
        <taxon>Ecdysozoa</taxon>
        <taxon>Arthropoda</taxon>
        <taxon>Hexapoda</taxon>
        <taxon>Insecta</taxon>
        <taxon>Pterygota</taxon>
        <taxon>Neoptera</taxon>
        <taxon>Endopterygota</taxon>
        <taxon>Lepidoptera</taxon>
        <taxon>Glossata</taxon>
        <taxon>Ditrysia</taxon>
        <taxon>Tineoidea</taxon>
        <taxon>Psychidae</taxon>
        <taxon>Oiketicinae</taxon>
        <taxon>Eumeta</taxon>
    </lineage>
</organism>
<gene>
    <name evidence="2" type="ORF">EVAR_20686_1</name>
</gene>
<reference evidence="2 3" key="1">
    <citation type="journal article" date="2019" name="Commun. Biol.">
        <title>The bagworm genome reveals a unique fibroin gene that provides high tensile strength.</title>
        <authorList>
            <person name="Kono N."/>
            <person name="Nakamura H."/>
            <person name="Ohtoshi R."/>
            <person name="Tomita M."/>
            <person name="Numata K."/>
            <person name="Arakawa K."/>
        </authorList>
    </citation>
    <scope>NUCLEOTIDE SEQUENCE [LARGE SCALE GENOMIC DNA]</scope>
</reference>
<sequence length="77" mass="8365">MTTARMLARLNKPYEGHKSTDGLEMSSFSTETTENSAGSILSGGYRFDPEVLRDGCALNLASSHRLWDRSIEGAGRG</sequence>
<dbReference type="AlphaFoldDB" id="A0A4C1V996"/>
<keyword evidence="3" id="KW-1185">Reference proteome</keyword>
<feature type="region of interest" description="Disordered" evidence="1">
    <location>
        <begin position="1"/>
        <end position="31"/>
    </location>
</feature>
<dbReference type="EMBL" id="BGZK01000302">
    <property type="protein sequence ID" value="GBP35313.1"/>
    <property type="molecule type" value="Genomic_DNA"/>
</dbReference>
<protein>
    <submittedName>
        <fullName evidence="2">Uncharacterized protein</fullName>
    </submittedName>
</protein>
<evidence type="ECO:0000313" key="3">
    <source>
        <dbReference type="Proteomes" id="UP000299102"/>
    </source>
</evidence>
<comment type="caution">
    <text evidence="2">The sequence shown here is derived from an EMBL/GenBank/DDBJ whole genome shotgun (WGS) entry which is preliminary data.</text>
</comment>
<proteinExistence type="predicted"/>
<feature type="compositionally biased region" description="Basic and acidic residues" evidence="1">
    <location>
        <begin position="12"/>
        <end position="21"/>
    </location>
</feature>
<name>A0A4C1V996_EUMVA</name>
<dbReference type="Proteomes" id="UP000299102">
    <property type="component" value="Unassembled WGS sequence"/>
</dbReference>